<dbReference type="EMBL" id="UOGE01000112">
    <property type="protein sequence ID" value="VAX25894.1"/>
    <property type="molecule type" value="Genomic_DNA"/>
</dbReference>
<keyword evidence="1" id="KW-1133">Transmembrane helix</keyword>
<evidence type="ECO:0000256" key="1">
    <source>
        <dbReference type="SAM" id="Phobius"/>
    </source>
</evidence>
<gene>
    <name evidence="2" type="ORF">MNBD_NITROSPINAE02-432</name>
</gene>
<organism evidence="2">
    <name type="scientific">hydrothermal vent metagenome</name>
    <dbReference type="NCBI Taxonomy" id="652676"/>
    <lineage>
        <taxon>unclassified sequences</taxon>
        <taxon>metagenomes</taxon>
        <taxon>ecological metagenomes</taxon>
    </lineage>
</organism>
<evidence type="ECO:0008006" key="3">
    <source>
        <dbReference type="Google" id="ProtNLM"/>
    </source>
</evidence>
<accession>A0A3B1CPN6</accession>
<keyword evidence="1" id="KW-0472">Membrane</keyword>
<dbReference type="PROSITE" id="PS00409">
    <property type="entry name" value="PROKAR_NTER_METHYL"/>
    <property type="match status" value="1"/>
</dbReference>
<sequence length="362" mass="39238">MHRHGYHEQEMTPSGGYTLIEMLVAMAISTVLLAGTVQLFVANRKAFKLVDQLKLVEENSRIGMDLLARDVRGASTGEGGRPIYIWDNDDANNDPAQTEGSIDRSALDVLPGTDVLEVFVSQCSEPFIITDFNENSASAPQLPMDLVASCLPCYNSGDGGGVLSACASQFNIRLNKIGSSYSCQHNITSGNEQGGNRINLTWNNGQNIDNANRPHECNDGIGGPPTWDAEAMIGIDVYYYVRADDPDNPNSLTPIPQLMRYQVGLSPEVVANYVEDFQALAGEDSATPFDGTIDTWASGITDGTDVTAVKLSLMFKTPNIDPAKTGALPTQLENSGIAGIGTQDKYRRRIITRVVRLRNMSN</sequence>
<proteinExistence type="predicted"/>
<dbReference type="Pfam" id="PF16074">
    <property type="entry name" value="PilW"/>
    <property type="match status" value="1"/>
</dbReference>
<dbReference type="InterPro" id="IPR012902">
    <property type="entry name" value="N_methyl_site"/>
</dbReference>
<keyword evidence="1" id="KW-0812">Transmembrane</keyword>
<name>A0A3B1CPN6_9ZZZZ</name>
<reference evidence="2" key="1">
    <citation type="submission" date="2018-06" db="EMBL/GenBank/DDBJ databases">
        <authorList>
            <person name="Zhirakovskaya E."/>
        </authorList>
    </citation>
    <scope>NUCLEOTIDE SEQUENCE</scope>
</reference>
<dbReference type="Pfam" id="PF07963">
    <property type="entry name" value="N_methyl"/>
    <property type="match status" value="1"/>
</dbReference>
<dbReference type="InterPro" id="IPR032092">
    <property type="entry name" value="PilW"/>
</dbReference>
<dbReference type="NCBIfam" id="TIGR02532">
    <property type="entry name" value="IV_pilin_GFxxxE"/>
    <property type="match status" value="1"/>
</dbReference>
<dbReference type="AlphaFoldDB" id="A0A3B1CPN6"/>
<evidence type="ECO:0000313" key="2">
    <source>
        <dbReference type="EMBL" id="VAX25894.1"/>
    </source>
</evidence>
<dbReference type="GO" id="GO:0043683">
    <property type="term" value="P:type IV pilus assembly"/>
    <property type="evidence" value="ECO:0007669"/>
    <property type="project" value="InterPro"/>
</dbReference>
<feature type="transmembrane region" description="Helical" evidence="1">
    <location>
        <begin position="20"/>
        <end position="42"/>
    </location>
</feature>
<protein>
    <recommendedName>
        <fullName evidence="3">Type IV fimbrial biogenesis protein PilW</fullName>
    </recommendedName>
</protein>